<reference evidence="1 2" key="1">
    <citation type="journal article" name="Front. Microbiol.">
        <title>Sugar Metabolism of the First Thermophilic Planctomycete Thermogutta terrifontis: Comparative Genomic and Transcriptomic Approaches.</title>
        <authorList>
            <person name="Elcheninov A.G."/>
            <person name="Menzel P."/>
            <person name="Gudbergsdottir S.R."/>
            <person name="Slesarev A.I."/>
            <person name="Kadnikov V.V."/>
            <person name="Krogh A."/>
            <person name="Bonch-Osmolovskaya E.A."/>
            <person name="Peng X."/>
            <person name="Kublanov I.V."/>
        </authorList>
    </citation>
    <scope>NUCLEOTIDE SEQUENCE [LARGE SCALE GENOMIC DNA]</scope>
    <source>
        <strain evidence="1 2">R1</strain>
    </source>
</reference>
<accession>A0A286RB67</accession>
<sequence>MTVCLHSFTAYYGILHTYRTPWSAAIHRRFSVKALAFTTLPSPRLAQR</sequence>
<proteinExistence type="predicted"/>
<protein>
    <submittedName>
        <fullName evidence="1">Uncharacterized protein</fullName>
    </submittedName>
</protein>
<dbReference type="AlphaFoldDB" id="A0A286RB67"/>
<evidence type="ECO:0000313" key="2">
    <source>
        <dbReference type="Proteomes" id="UP000215086"/>
    </source>
</evidence>
<keyword evidence="2" id="KW-1185">Reference proteome</keyword>
<evidence type="ECO:0000313" key="1">
    <source>
        <dbReference type="EMBL" id="ASV73206.1"/>
    </source>
</evidence>
<organism evidence="1 2">
    <name type="scientific">Thermogutta terrifontis</name>
    <dbReference type="NCBI Taxonomy" id="1331910"/>
    <lineage>
        <taxon>Bacteria</taxon>
        <taxon>Pseudomonadati</taxon>
        <taxon>Planctomycetota</taxon>
        <taxon>Planctomycetia</taxon>
        <taxon>Pirellulales</taxon>
        <taxon>Thermoguttaceae</taxon>
        <taxon>Thermogutta</taxon>
    </lineage>
</organism>
<dbReference type="KEGG" id="ttf:THTE_0604"/>
<dbReference type="Proteomes" id="UP000215086">
    <property type="component" value="Chromosome"/>
</dbReference>
<name>A0A286RB67_9BACT</name>
<gene>
    <name evidence="1" type="ORF">THTE_0604</name>
</gene>
<dbReference type="EMBL" id="CP018477">
    <property type="protein sequence ID" value="ASV73206.1"/>
    <property type="molecule type" value="Genomic_DNA"/>
</dbReference>